<accession>A0ABX5XH04</accession>
<keyword evidence="2" id="KW-1185">Reference proteome</keyword>
<proteinExistence type="predicted"/>
<dbReference type="Proteomes" id="UP000318081">
    <property type="component" value="Chromosome"/>
</dbReference>
<organism evidence="1 2">
    <name type="scientific">Stieleria magnilauensis</name>
    <dbReference type="NCBI Taxonomy" id="2527963"/>
    <lineage>
        <taxon>Bacteria</taxon>
        <taxon>Pseudomonadati</taxon>
        <taxon>Planctomycetota</taxon>
        <taxon>Planctomycetia</taxon>
        <taxon>Pirellulales</taxon>
        <taxon>Pirellulaceae</taxon>
        <taxon>Stieleria</taxon>
    </lineage>
</organism>
<name>A0ABX5XH04_9BACT</name>
<evidence type="ECO:0000313" key="2">
    <source>
        <dbReference type="Proteomes" id="UP000318081"/>
    </source>
</evidence>
<dbReference type="EMBL" id="CP036432">
    <property type="protein sequence ID" value="QDV81278.1"/>
    <property type="molecule type" value="Genomic_DNA"/>
</dbReference>
<evidence type="ECO:0000313" key="1">
    <source>
        <dbReference type="EMBL" id="QDV81278.1"/>
    </source>
</evidence>
<reference evidence="1 2" key="1">
    <citation type="submission" date="2019-02" db="EMBL/GenBank/DDBJ databases">
        <title>Deep-cultivation of Planctomycetes and their phenomic and genomic characterization uncovers novel biology.</title>
        <authorList>
            <person name="Wiegand S."/>
            <person name="Jogler M."/>
            <person name="Boedeker C."/>
            <person name="Pinto D."/>
            <person name="Vollmers J."/>
            <person name="Rivas-Marin E."/>
            <person name="Kohn T."/>
            <person name="Peeters S.H."/>
            <person name="Heuer A."/>
            <person name="Rast P."/>
            <person name="Oberbeckmann S."/>
            <person name="Bunk B."/>
            <person name="Jeske O."/>
            <person name="Meyerdierks A."/>
            <person name="Storesund J.E."/>
            <person name="Kallscheuer N."/>
            <person name="Luecker S."/>
            <person name="Lage O.M."/>
            <person name="Pohl T."/>
            <person name="Merkel B.J."/>
            <person name="Hornburger P."/>
            <person name="Mueller R.-W."/>
            <person name="Bruemmer F."/>
            <person name="Labrenz M."/>
            <person name="Spormann A.M."/>
            <person name="Op den Camp H."/>
            <person name="Overmann J."/>
            <person name="Amann R."/>
            <person name="Jetten M.S.M."/>
            <person name="Mascher T."/>
            <person name="Medema M.H."/>
            <person name="Devos D.P."/>
            <person name="Kaster A.-K."/>
            <person name="Ovreas L."/>
            <person name="Rohde M."/>
            <person name="Galperin M.Y."/>
            <person name="Jogler C."/>
        </authorList>
    </citation>
    <scope>NUCLEOTIDE SEQUENCE [LARGE SCALE GENOMIC DNA]</scope>
    <source>
        <strain evidence="1 2">TBK1r</strain>
    </source>
</reference>
<gene>
    <name evidence="1" type="ORF">TBK1r_01930</name>
</gene>
<sequence>MLVDRSIYCGRIIFHFPKPLDRELAEKTQLIPSQHVGTLKVSGFKYR</sequence>
<protein>
    <submittedName>
        <fullName evidence="1">Uncharacterized protein</fullName>
    </submittedName>
</protein>